<dbReference type="SMART" id="SM00267">
    <property type="entry name" value="GGDEF"/>
    <property type="match status" value="1"/>
</dbReference>
<dbReference type="InterPro" id="IPR000160">
    <property type="entry name" value="GGDEF_dom"/>
</dbReference>
<evidence type="ECO:0000256" key="1">
    <source>
        <dbReference type="ARBA" id="ARBA00012528"/>
    </source>
</evidence>
<organism evidence="5 6">
    <name type="scientific">Halomonas llamarensis</name>
    <dbReference type="NCBI Taxonomy" id="2945104"/>
    <lineage>
        <taxon>Bacteria</taxon>
        <taxon>Pseudomonadati</taxon>
        <taxon>Pseudomonadota</taxon>
        <taxon>Gammaproteobacteria</taxon>
        <taxon>Oceanospirillales</taxon>
        <taxon>Halomonadaceae</taxon>
        <taxon>Halomonas</taxon>
    </lineage>
</organism>
<dbReference type="Pfam" id="PF00990">
    <property type="entry name" value="GGDEF"/>
    <property type="match status" value="1"/>
</dbReference>
<feature type="transmembrane region" description="Helical" evidence="3">
    <location>
        <begin position="25"/>
        <end position="47"/>
    </location>
</feature>
<dbReference type="NCBIfam" id="TIGR00254">
    <property type="entry name" value="GGDEF"/>
    <property type="match status" value="1"/>
</dbReference>
<dbReference type="InterPro" id="IPR029787">
    <property type="entry name" value="Nucleotide_cyclase"/>
</dbReference>
<feature type="transmembrane region" description="Helical" evidence="3">
    <location>
        <begin position="257"/>
        <end position="277"/>
    </location>
</feature>
<dbReference type="EMBL" id="JAMJPJ010000032">
    <property type="protein sequence ID" value="MCL7931225.1"/>
    <property type="molecule type" value="Genomic_DNA"/>
</dbReference>
<dbReference type="InterPro" id="IPR043128">
    <property type="entry name" value="Rev_trsase/Diguanyl_cyclase"/>
</dbReference>
<dbReference type="EC" id="2.7.7.65" evidence="1"/>
<dbReference type="InterPro" id="IPR050469">
    <property type="entry name" value="Diguanylate_Cyclase"/>
</dbReference>
<dbReference type="CDD" id="cd01949">
    <property type="entry name" value="GGDEF"/>
    <property type="match status" value="1"/>
</dbReference>
<comment type="caution">
    <text evidence="5">The sequence shown here is derived from an EMBL/GenBank/DDBJ whole genome shotgun (WGS) entry which is preliminary data.</text>
</comment>
<comment type="catalytic activity">
    <reaction evidence="2">
        <text>2 GTP = 3',3'-c-di-GMP + 2 diphosphate</text>
        <dbReference type="Rhea" id="RHEA:24898"/>
        <dbReference type="ChEBI" id="CHEBI:33019"/>
        <dbReference type="ChEBI" id="CHEBI:37565"/>
        <dbReference type="ChEBI" id="CHEBI:58805"/>
        <dbReference type="EC" id="2.7.7.65"/>
    </reaction>
</comment>
<name>A0ABT0STQ7_9GAMM</name>
<dbReference type="PANTHER" id="PTHR45138">
    <property type="entry name" value="REGULATORY COMPONENTS OF SENSORY TRANSDUCTION SYSTEM"/>
    <property type="match status" value="1"/>
</dbReference>
<keyword evidence="3" id="KW-1133">Transmembrane helix</keyword>
<feature type="transmembrane region" description="Helical" evidence="3">
    <location>
        <begin position="373"/>
        <end position="393"/>
    </location>
</feature>
<proteinExistence type="predicted"/>
<gene>
    <name evidence="5" type="ORF">M8006_14785</name>
</gene>
<keyword evidence="3" id="KW-0472">Membrane</keyword>
<feature type="transmembrane region" description="Helical" evidence="3">
    <location>
        <begin position="344"/>
        <end position="367"/>
    </location>
</feature>
<dbReference type="InterPro" id="IPR011623">
    <property type="entry name" value="7TMR_DISM_rcpt_extracell_dom1"/>
</dbReference>
<dbReference type="SUPFAM" id="SSF55073">
    <property type="entry name" value="Nucleotide cyclase"/>
    <property type="match status" value="1"/>
</dbReference>
<dbReference type="Proteomes" id="UP001165308">
    <property type="component" value="Unassembled WGS sequence"/>
</dbReference>
<evidence type="ECO:0000313" key="5">
    <source>
        <dbReference type="EMBL" id="MCL7931225.1"/>
    </source>
</evidence>
<feature type="transmembrane region" description="Helical" evidence="3">
    <location>
        <begin position="221"/>
        <end position="237"/>
    </location>
</feature>
<accession>A0ABT0STQ7</accession>
<evidence type="ECO:0000256" key="2">
    <source>
        <dbReference type="ARBA" id="ARBA00034247"/>
    </source>
</evidence>
<dbReference type="PANTHER" id="PTHR45138:SF9">
    <property type="entry name" value="DIGUANYLATE CYCLASE DGCM-RELATED"/>
    <property type="match status" value="1"/>
</dbReference>
<protein>
    <recommendedName>
        <fullName evidence="1">diguanylate cyclase</fullName>
        <ecNumber evidence="1">2.7.7.65</ecNumber>
    </recommendedName>
</protein>
<evidence type="ECO:0000313" key="6">
    <source>
        <dbReference type="Proteomes" id="UP001165308"/>
    </source>
</evidence>
<dbReference type="Gene3D" id="3.30.70.270">
    <property type="match status" value="1"/>
</dbReference>
<sequence>MVYSYAFRRHLYGSQAPPWAIRHHVLIDLSCLAIVVAVLFFSPAAFANQPVSHLQLMDYHGALPPTGDNALESVSATPLPDQQNINLGINIEPVWLQFKVEAGDPPIVQLNNPLIHQIALHRYLPETSTFSAPIQRVAFTPLLGDELGRWRPVFELTEPGTYWLKLSSPQALRFQLSQTTLPQVNSDWRGFLLGQGLYLGMLLGLLVYNGVLLRFLKNSNYFWYLGFVGSSAVYFFLQKGLMFELVPAFPKLVNEALLFTALSIGIISALSFCRTFLMLPEQDRLMDRLFMVFIVFGLVCLVGTWWLPGHVSVKMFSVLGLGTMTLFCLASWRALQRRFRPARWLLMGWSALIVGCLVFILSIYGVLPHNLVTYYGFQFGSALESLLLSVALADRINLLRRERETLVKEKLRFATMSVTDGLTGLYNRRYLNRHLDESVQQARLQHQPLSLVMLDIDHFKVFNDRWGHLLGDKALQHFADILVEAVCEEDAVCRFGGEEFTIVLRHQPVQQALDVAERIRTMLRTTPLMTDANQAIPLTCTIGVVQYQVPESAKAFIARADSALYQGKEGGRDRVMSDLMTHQGST</sequence>
<reference evidence="5" key="1">
    <citation type="submission" date="2022-05" db="EMBL/GenBank/DDBJ databases">
        <title>Halomonas geminus sp. nov. and Halomonas llamarensis sp. nov. isolated from high-altitude salars of the Atacama Desert.</title>
        <authorList>
            <person name="Hintersatz C."/>
            <person name="Rojas L.A."/>
            <person name="Wei T.-S."/>
            <person name="Kutschke S."/>
            <person name="Lehmann F."/>
            <person name="Jain R."/>
            <person name="Pollmann K."/>
        </authorList>
    </citation>
    <scope>NUCLEOTIDE SEQUENCE</scope>
    <source>
        <strain evidence="5">ATCHA</strain>
    </source>
</reference>
<dbReference type="PROSITE" id="PS50887">
    <property type="entry name" value="GGDEF"/>
    <property type="match status" value="1"/>
</dbReference>
<feature type="transmembrane region" description="Helical" evidence="3">
    <location>
        <begin position="191"/>
        <end position="209"/>
    </location>
</feature>
<feature type="transmembrane region" description="Helical" evidence="3">
    <location>
        <begin position="289"/>
        <end position="307"/>
    </location>
</feature>
<keyword evidence="3" id="KW-0812">Transmembrane</keyword>
<feature type="domain" description="GGDEF" evidence="4">
    <location>
        <begin position="447"/>
        <end position="580"/>
    </location>
</feature>
<dbReference type="RefSeq" id="WP_250083505.1">
    <property type="nucleotide sequence ID" value="NZ_JAMJPJ010000032.1"/>
</dbReference>
<keyword evidence="6" id="KW-1185">Reference proteome</keyword>
<dbReference type="Pfam" id="PF07695">
    <property type="entry name" value="7TMR-DISM_7TM"/>
    <property type="match status" value="1"/>
</dbReference>
<evidence type="ECO:0000256" key="3">
    <source>
        <dbReference type="SAM" id="Phobius"/>
    </source>
</evidence>
<evidence type="ECO:0000259" key="4">
    <source>
        <dbReference type="PROSITE" id="PS50887"/>
    </source>
</evidence>
<feature type="transmembrane region" description="Helical" evidence="3">
    <location>
        <begin position="313"/>
        <end position="332"/>
    </location>
</feature>